<name>A0A5J5KV88_9MICC</name>
<keyword evidence="1" id="KW-0812">Transmembrane</keyword>
<proteinExistence type="predicted"/>
<dbReference type="RefSeq" id="WP_158034745.1">
    <property type="nucleotide sequence ID" value="NZ_ML708626.1"/>
</dbReference>
<protein>
    <submittedName>
        <fullName evidence="2">DUF808 domain-containing protein</fullName>
    </submittedName>
</protein>
<organism evidence="2 3">
    <name type="scientific">Kocuria coralli</name>
    <dbReference type="NCBI Taxonomy" id="1461025"/>
    <lineage>
        <taxon>Bacteria</taxon>
        <taxon>Bacillati</taxon>
        <taxon>Actinomycetota</taxon>
        <taxon>Actinomycetes</taxon>
        <taxon>Micrococcales</taxon>
        <taxon>Micrococcaceae</taxon>
        <taxon>Kocuria</taxon>
    </lineage>
</organism>
<feature type="transmembrane region" description="Helical" evidence="1">
    <location>
        <begin position="234"/>
        <end position="258"/>
    </location>
</feature>
<feature type="transmembrane region" description="Helical" evidence="1">
    <location>
        <begin position="287"/>
        <end position="312"/>
    </location>
</feature>
<feature type="transmembrane region" description="Helical" evidence="1">
    <location>
        <begin position="76"/>
        <end position="94"/>
    </location>
</feature>
<dbReference type="PANTHER" id="PTHR30503:SF3">
    <property type="entry name" value="INNER MEMBRANE PROTEIN YEDI"/>
    <property type="match status" value="1"/>
</dbReference>
<dbReference type="Pfam" id="PF05661">
    <property type="entry name" value="DUF808"/>
    <property type="match status" value="1"/>
</dbReference>
<evidence type="ECO:0000313" key="2">
    <source>
        <dbReference type="EMBL" id="KAA9393308.1"/>
    </source>
</evidence>
<dbReference type="OrthoDB" id="9814178at2"/>
<evidence type="ECO:0000313" key="3">
    <source>
        <dbReference type="Proteomes" id="UP000325957"/>
    </source>
</evidence>
<comment type="caution">
    <text evidence="2">The sequence shown here is derived from an EMBL/GenBank/DDBJ whole genome shotgun (WGS) entry which is preliminary data.</text>
</comment>
<dbReference type="PIRSF" id="PIRSF016660">
    <property type="entry name" value="YedI"/>
    <property type="match status" value="1"/>
</dbReference>
<dbReference type="GO" id="GO:0005886">
    <property type="term" value="C:plasma membrane"/>
    <property type="evidence" value="ECO:0007669"/>
    <property type="project" value="TreeGrafter"/>
</dbReference>
<gene>
    <name evidence="2" type="ORF">FCK90_13055</name>
</gene>
<keyword evidence="3" id="KW-1185">Reference proteome</keyword>
<keyword evidence="1" id="KW-0472">Membrane</keyword>
<dbReference type="EMBL" id="SZWF01000022">
    <property type="protein sequence ID" value="KAA9393308.1"/>
    <property type="molecule type" value="Genomic_DNA"/>
</dbReference>
<reference evidence="2 3" key="1">
    <citation type="submission" date="2019-05" db="EMBL/GenBank/DDBJ databases">
        <title>Kocuria coralli sp. nov., a novel actinobacterium isolated from coral reef seawater.</title>
        <authorList>
            <person name="Li J."/>
        </authorList>
    </citation>
    <scope>NUCLEOTIDE SEQUENCE [LARGE SCALE GENOMIC DNA]</scope>
    <source>
        <strain evidence="2 3">SCSIO 13007</strain>
    </source>
</reference>
<dbReference type="Proteomes" id="UP000325957">
    <property type="component" value="Unassembled WGS sequence"/>
</dbReference>
<dbReference type="InterPro" id="IPR008526">
    <property type="entry name" value="YedI"/>
</dbReference>
<keyword evidence="1" id="KW-1133">Transmembrane helix</keyword>
<sequence length="342" mass="35211">MSGGLIALLDDVAALARASAASLDDIGAAAGRASAKAAGVVVDDTAVTPQYVREVEPQRELPIIWRIAKGSLRNKLLIILPVALLLSQFAPWALTPILMAGGTYLCFEGAEKIWGAIAGHDKHLEPVVGSEASADESTREGGKSGEDKVVSGAIRTDLILSAEIMVISLNEVASEPVLSRAVILIIVAIGITALVYGVVAALIRMDDVGLHLAGKDSAGAQRVGKALVTAMPKVLQVISVVGTVAMLWVGGHIILVGLDELGWHPLYEFVHHAEEAAAAALPAVSGAVAWVVNTFFSAILGLVWGAVVVLAVTGIKAITGRGAGQLTTRHPNSSASSAASSR</sequence>
<evidence type="ECO:0000256" key="1">
    <source>
        <dbReference type="SAM" id="Phobius"/>
    </source>
</evidence>
<dbReference type="AlphaFoldDB" id="A0A5J5KV88"/>
<accession>A0A5J5KV88</accession>
<dbReference type="PANTHER" id="PTHR30503">
    <property type="entry name" value="INNER MEMBRANE PROTEIN YEDI"/>
    <property type="match status" value="1"/>
</dbReference>
<feature type="transmembrane region" description="Helical" evidence="1">
    <location>
        <begin position="181"/>
        <end position="203"/>
    </location>
</feature>